<comment type="caution">
    <text evidence="1">The sequence shown here is derived from an EMBL/GenBank/DDBJ whole genome shotgun (WGS) entry which is preliminary data.</text>
</comment>
<dbReference type="AlphaFoldDB" id="A0A4V1L4X4"/>
<protein>
    <submittedName>
        <fullName evidence="1">Uncharacterized protein</fullName>
    </submittedName>
</protein>
<reference evidence="1 2" key="1">
    <citation type="submission" date="2018-11" db="EMBL/GenBank/DDBJ databases">
        <authorList>
            <person name="Mardanov A.V."/>
            <person name="Ravin N.V."/>
            <person name="Dedysh S.N."/>
        </authorList>
    </citation>
    <scope>NUCLEOTIDE SEQUENCE [LARGE SCALE GENOMIC DNA]</scope>
    <source>
        <strain evidence="1 2">AF10</strain>
    </source>
</reference>
<name>A0A4V1L4X4_9BACT</name>
<gene>
    <name evidence="1" type="ORF">GRAN_5112</name>
</gene>
<evidence type="ECO:0000313" key="1">
    <source>
        <dbReference type="EMBL" id="RXH53774.1"/>
    </source>
</evidence>
<sequence length="58" mass="6288">MSGYGEFVCSPDAEHINSHKLRGHNNCVATVARDRVDRLQPLYGSTIPIEVGAIAAHI</sequence>
<accession>A0A4V1L4X4</accession>
<dbReference type="EMBL" id="RDSM01000007">
    <property type="protein sequence ID" value="RXH53774.1"/>
    <property type="molecule type" value="Genomic_DNA"/>
</dbReference>
<organism evidence="1 2">
    <name type="scientific">Granulicella sibirica</name>
    <dbReference type="NCBI Taxonomy" id="2479048"/>
    <lineage>
        <taxon>Bacteria</taxon>
        <taxon>Pseudomonadati</taxon>
        <taxon>Acidobacteriota</taxon>
        <taxon>Terriglobia</taxon>
        <taxon>Terriglobales</taxon>
        <taxon>Acidobacteriaceae</taxon>
        <taxon>Granulicella</taxon>
    </lineage>
</organism>
<keyword evidence="2" id="KW-1185">Reference proteome</keyword>
<evidence type="ECO:0000313" key="2">
    <source>
        <dbReference type="Proteomes" id="UP000289437"/>
    </source>
</evidence>
<reference evidence="2" key="2">
    <citation type="submission" date="2019-02" db="EMBL/GenBank/DDBJ databases">
        <title>Granulicella sibirica sp. nov., a psychrotolerant acidobacterium isolated from an organic soil layer in forested tundra, West Siberia.</title>
        <authorList>
            <person name="Oshkin I.Y."/>
            <person name="Kulichevskaya I.S."/>
            <person name="Rijpstra W.I.C."/>
            <person name="Sinninghe Damste J.S."/>
            <person name="Rakitin A.L."/>
            <person name="Ravin N.V."/>
            <person name="Dedysh S.N."/>
        </authorList>
    </citation>
    <scope>NUCLEOTIDE SEQUENCE [LARGE SCALE GENOMIC DNA]</scope>
    <source>
        <strain evidence="2">AF10</strain>
    </source>
</reference>
<proteinExistence type="predicted"/>
<dbReference type="Proteomes" id="UP000289437">
    <property type="component" value="Unassembled WGS sequence"/>
</dbReference>